<dbReference type="EMBL" id="SRPJ01000005">
    <property type="protein sequence ID" value="TGN26212.1"/>
    <property type="molecule type" value="Genomic_DNA"/>
</dbReference>
<dbReference type="AlphaFoldDB" id="A0A4Z1BQS8"/>
<feature type="transmembrane region" description="Helical" evidence="1">
    <location>
        <begin position="215"/>
        <end position="235"/>
    </location>
</feature>
<accession>A0A4Z1BQS8</accession>
<keyword evidence="1" id="KW-0812">Transmembrane</keyword>
<dbReference type="Pfam" id="PF09991">
    <property type="entry name" value="DUF2232"/>
    <property type="match status" value="1"/>
</dbReference>
<protein>
    <submittedName>
        <fullName evidence="2">DUF2232 domain-containing protein</fullName>
    </submittedName>
</protein>
<sequence>MGVANVFSKVHPKATILGTLALVVVALVTYVLPVLGLILCLFATIPGVILWNKSIPSFGIGALVTVILTTLLGNTFVLSAMILVLLFSFVIGQLLKERASKERILYIATAYLSIFTLVAMMLLQVFKKIPSASTLIKPFKDTMHEAIVTAGVESDYKTILEEGFRQMSVQLPSFIIILIFIFVLINLIITFPILRKFKVATPIFKPLFAWQMNRSLLWIYMVVLLCVMVATEPSIFQSIVLNFEVVLSLLMYIQGLSLIHFFGKARRMPDGVSILLMVVGTIITPFTHIVSLLGVLDLGINLKRMIKK</sequence>
<keyword evidence="1" id="KW-0472">Membrane</keyword>
<keyword evidence="3" id="KW-1185">Reference proteome</keyword>
<gene>
    <name evidence="2" type="ORF">E2558_09400</name>
</gene>
<feature type="transmembrane region" description="Helical" evidence="1">
    <location>
        <begin position="274"/>
        <end position="296"/>
    </location>
</feature>
<feature type="transmembrane region" description="Helical" evidence="1">
    <location>
        <begin position="63"/>
        <end position="92"/>
    </location>
</feature>
<feature type="transmembrane region" description="Helical" evidence="1">
    <location>
        <begin position="174"/>
        <end position="194"/>
    </location>
</feature>
<name>A0A4Z1BQS8_9STAP</name>
<evidence type="ECO:0000313" key="3">
    <source>
        <dbReference type="Proteomes" id="UP000297459"/>
    </source>
</evidence>
<evidence type="ECO:0000313" key="2">
    <source>
        <dbReference type="EMBL" id="TGN26212.1"/>
    </source>
</evidence>
<keyword evidence="1" id="KW-1133">Transmembrane helix</keyword>
<organism evidence="2 3">
    <name type="scientific">Staphylococcus pragensis</name>
    <dbReference type="NCBI Taxonomy" id="1611836"/>
    <lineage>
        <taxon>Bacteria</taxon>
        <taxon>Bacillati</taxon>
        <taxon>Bacillota</taxon>
        <taxon>Bacilli</taxon>
        <taxon>Bacillales</taxon>
        <taxon>Staphylococcaceae</taxon>
        <taxon>Staphylococcus</taxon>
    </lineage>
</organism>
<dbReference type="PANTHER" id="PTHR41324">
    <property type="entry name" value="MEMBRANE PROTEIN-RELATED"/>
    <property type="match status" value="1"/>
</dbReference>
<dbReference type="RefSeq" id="WP_126564584.1">
    <property type="nucleotide sequence ID" value="NZ_BMCY01000008.1"/>
</dbReference>
<feature type="transmembrane region" description="Helical" evidence="1">
    <location>
        <begin position="104"/>
        <end position="126"/>
    </location>
</feature>
<reference evidence="2 3" key="1">
    <citation type="submission" date="2019-04" db="EMBL/GenBank/DDBJ databases">
        <title>Genomic characterization of Staphylococcus petrasii strains.</title>
        <authorList>
            <person name="Vrbovska V."/>
            <person name="Kovarovic V."/>
            <person name="Maslanova I."/>
            <person name="Indrakova A."/>
            <person name="Petras P."/>
            <person name="Sedo O."/>
            <person name="Svec P."/>
            <person name="Fisarova L."/>
            <person name="Sedlacek I."/>
            <person name="Doskar J."/>
            <person name="Pantucek R."/>
        </authorList>
    </citation>
    <scope>NUCLEOTIDE SEQUENCE [LARGE SCALE GENOMIC DNA]</scope>
    <source>
        <strain evidence="2 3">CCM 8529</strain>
    </source>
</reference>
<proteinExistence type="predicted"/>
<dbReference type="Proteomes" id="UP000297459">
    <property type="component" value="Unassembled WGS sequence"/>
</dbReference>
<feature type="transmembrane region" description="Helical" evidence="1">
    <location>
        <begin position="241"/>
        <end position="262"/>
    </location>
</feature>
<feature type="transmembrane region" description="Helical" evidence="1">
    <location>
        <begin position="20"/>
        <end position="51"/>
    </location>
</feature>
<evidence type="ECO:0000256" key="1">
    <source>
        <dbReference type="SAM" id="Phobius"/>
    </source>
</evidence>
<dbReference type="PANTHER" id="PTHR41324:SF1">
    <property type="entry name" value="DUF2232 DOMAIN-CONTAINING PROTEIN"/>
    <property type="match status" value="1"/>
</dbReference>
<comment type="caution">
    <text evidence="2">The sequence shown here is derived from an EMBL/GenBank/DDBJ whole genome shotgun (WGS) entry which is preliminary data.</text>
</comment>
<dbReference type="InterPro" id="IPR018710">
    <property type="entry name" value="DUF2232"/>
</dbReference>